<name>A0A6G4TVI5_9ACTN</name>
<feature type="domain" description="Transcription regulator PadR N-terminal" evidence="1">
    <location>
        <begin position="12"/>
        <end position="84"/>
    </location>
</feature>
<evidence type="ECO:0000259" key="1">
    <source>
        <dbReference type="Pfam" id="PF03551"/>
    </source>
</evidence>
<dbReference type="Proteomes" id="UP000481583">
    <property type="component" value="Unassembled WGS sequence"/>
</dbReference>
<gene>
    <name evidence="2" type="ORF">G5C51_04300</name>
</gene>
<dbReference type="PANTHER" id="PTHR43252:SF6">
    <property type="entry name" value="NEGATIVE TRANSCRIPTION REGULATOR PADR"/>
    <property type="match status" value="1"/>
</dbReference>
<dbReference type="Gene3D" id="1.10.10.10">
    <property type="entry name" value="Winged helix-like DNA-binding domain superfamily/Winged helix DNA-binding domain"/>
    <property type="match status" value="1"/>
</dbReference>
<dbReference type="Pfam" id="PF03551">
    <property type="entry name" value="PadR"/>
    <property type="match status" value="1"/>
</dbReference>
<accession>A0A6G4TVI5</accession>
<protein>
    <submittedName>
        <fullName evidence="2">PadR family transcriptional regulator</fullName>
    </submittedName>
</protein>
<dbReference type="EMBL" id="JAAKZV010000009">
    <property type="protein sequence ID" value="NGN63128.1"/>
    <property type="molecule type" value="Genomic_DNA"/>
</dbReference>
<dbReference type="InterPro" id="IPR036388">
    <property type="entry name" value="WH-like_DNA-bd_sf"/>
</dbReference>
<reference evidence="2 3" key="1">
    <citation type="submission" date="2020-02" db="EMBL/GenBank/DDBJ databases">
        <title>Whole-genome analyses of novel actinobacteria.</title>
        <authorList>
            <person name="Sahin N."/>
        </authorList>
    </citation>
    <scope>NUCLEOTIDE SEQUENCE [LARGE SCALE GENOMIC DNA]</scope>
    <source>
        <strain evidence="2 3">A7024</strain>
    </source>
</reference>
<keyword evidence="3" id="KW-1185">Reference proteome</keyword>
<dbReference type="InterPro" id="IPR005149">
    <property type="entry name" value="Tscrpt_reg_PadR_N"/>
</dbReference>
<organism evidence="2 3">
    <name type="scientific">Streptomyces coryli</name>
    <dbReference type="NCBI Taxonomy" id="1128680"/>
    <lineage>
        <taxon>Bacteria</taxon>
        <taxon>Bacillati</taxon>
        <taxon>Actinomycetota</taxon>
        <taxon>Actinomycetes</taxon>
        <taxon>Kitasatosporales</taxon>
        <taxon>Streptomycetaceae</taxon>
        <taxon>Streptomyces</taxon>
    </lineage>
</organism>
<proteinExistence type="predicted"/>
<dbReference type="RefSeq" id="WP_165231859.1">
    <property type="nucleotide sequence ID" value="NZ_JAAKZV010000009.1"/>
</dbReference>
<comment type="caution">
    <text evidence="2">The sequence shown here is derived from an EMBL/GenBank/DDBJ whole genome shotgun (WGS) entry which is preliminary data.</text>
</comment>
<evidence type="ECO:0000313" key="3">
    <source>
        <dbReference type="Proteomes" id="UP000481583"/>
    </source>
</evidence>
<dbReference type="PANTHER" id="PTHR43252">
    <property type="entry name" value="TRANSCRIPTIONAL REGULATOR YQJI"/>
    <property type="match status" value="1"/>
</dbReference>
<dbReference type="SUPFAM" id="SSF46785">
    <property type="entry name" value="Winged helix' DNA-binding domain"/>
    <property type="match status" value="1"/>
</dbReference>
<evidence type="ECO:0000313" key="2">
    <source>
        <dbReference type="EMBL" id="NGN63128.1"/>
    </source>
</evidence>
<dbReference type="InterPro" id="IPR036390">
    <property type="entry name" value="WH_DNA-bd_sf"/>
</dbReference>
<dbReference type="AlphaFoldDB" id="A0A6G4TVI5"/>
<sequence>MPTSQASPAKVLLGLLAAGPSHGHALKQRYDTHFPETRPPAYAQVHATLQDLVRDGLAAQDAAAGGGPERAGYRITPRGRAQLQAWLHEIVRPAPFVADQILTKAVVAVLAGSADAAAAYLDAQHTAHVTRIEHLEAARSAPGATRATVLSADYALHHLAADLEWMNELAGRLDALVMELKTR</sequence>